<protein>
    <submittedName>
        <fullName evidence="1">Uncharacterized protein</fullName>
    </submittedName>
</protein>
<evidence type="ECO:0000313" key="2">
    <source>
        <dbReference type="Proteomes" id="UP000886722"/>
    </source>
</evidence>
<name>A0A9D1KDL5_9BACT</name>
<accession>A0A9D1KDL5</accession>
<dbReference type="AlphaFoldDB" id="A0A9D1KDL5"/>
<proteinExistence type="predicted"/>
<dbReference type="EMBL" id="DVKT01000058">
    <property type="protein sequence ID" value="HIT39894.1"/>
    <property type="molecule type" value="Genomic_DNA"/>
</dbReference>
<comment type="caution">
    <text evidence="1">The sequence shown here is derived from an EMBL/GenBank/DDBJ whole genome shotgun (WGS) entry which is preliminary data.</text>
</comment>
<dbReference type="Proteomes" id="UP000886722">
    <property type="component" value="Unassembled WGS sequence"/>
</dbReference>
<sequence>MGDNVFIFSDNRRRRINNGLYLSHYDYSKMCLEFISDTTISKSLKIECDTATFSVHFLSPEKNE</sequence>
<reference evidence="1" key="2">
    <citation type="journal article" date="2021" name="PeerJ">
        <title>Extensive microbial diversity within the chicken gut microbiome revealed by metagenomics and culture.</title>
        <authorList>
            <person name="Gilroy R."/>
            <person name="Ravi A."/>
            <person name="Getino M."/>
            <person name="Pursley I."/>
            <person name="Horton D.L."/>
            <person name="Alikhan N.F."/>
            <person name="Baker D."/>
            <person name="Gharbi K."/>
            <person name="Hall N."/>
            <person name="Watson M."/>
            <person name="Adriaenssens E.M."/>
            <person name="Foster-Nyarko E."/>
            <person name="Jarju S."/>
            <person name="Secka A."/>
            <person name="Antonio M."/>
            <person name="Oren A."/>
            <person name="Chaudhuri R.R."/>
            <person name="La Ragione R."/>
            <person name="Hildebrand F."/>
            <person name="Pallen M.J."/>
        </authorList>
    </citation>
    <scope>NUCLEOTIDE SEQUENCE</scope>
    <source>
        <strain evidence="1">21143</strain>
    </source>
</reference>
<evidence type="ECO:0000313" key="1">
    <source>
        <dbReference type="EMBL" id="HIT39894.1"/>
    </source>
</evidence>
<gene>
    <name evidence="1" type="ORF">IAD06_07650</name>
</gene>
<reference evidence="1" key="1">
    <citation type="submission" date="2020-10" db="EMBL/GenBank/DDBJ databases">
        <authorList>
            <person name="Gilroy R."/>
        </authorList>
    </citation>
    <scope>NUCLEOTIDE SEQUENCE</scope>
    <source>
        <strain evidence="1">21143</strain>
    </source>
</reference>
<organism evidence="1 2">
    <name type="scientific">Candidatus Caccoplasma intestinavium</name>
    <dbReference type="NCBI Taxonomy" id="2840716"/>
    <lineage>
        <taxon>Bacteria</taxon>
        <taxon>Pseudomonadati</taxon>
        <taxon>Bacteroidota</taxon>
        <taxon>Bacteroidia</taxon>
        <taxon>Bacteroidales</taxon>
        <taxon>Bacteroidaceae</taxon>
        <taxon>Bacteroidaceae incertae sedis</taxon>
        <taxon>Candidatus Caccoplasma</taxon>
    </lineage>
</organism>